<dbReference type="Proteomes" id="UP000217889">
    <property type="component" value="Chromosome"/>
</dbReference>
<protein>
    <submittedName>
        <fullName evidence="1">Uncharacterized protein</fullName>
    </submittedName>
</protein>
<proteinExistence type="predicted"/>
<keyword evidence="2" id="KW-1185">Reference proteome</keyword>
<accession>A0A291GU72</accession>
<dbReference type="AlphaFoldDB" id="A0A291GU72"/>
<evidence type="ECO:0000313" key="2">
    <source>
        <dbReference type="Proteomes" id="UP000217889"/>
    </source>
</evidence>
<organism evidence="1 2">
    <name type="scientific">Brachybacterium ginsengisoli</name>
    <dbReference type="NCBI Taxonomy" id="1331682"/>
    <lineage>
        <taxon>Bacteria</taxon>
        <taxon>Bacillati</taxon>
        <taxon>Actinomycetota</taxon>
        <taxon>Actinomycetes</taxon>
        <taxon>Micrococcales</taxon>
        <taxon>Dermabacteraceae</taxon>
        <taxon>Brachybacterium</taxon>
    </lineage>
</organism>
<dbReference type="EMBL" id="CP023564">
    <property type="protein sequence ID" value="ATG53738.1"/>
    <property type="molecule type" value="Genomic_DNA"/>
</dbReference>
<dbReference type="KEGG" id="bgg:CFK41_02300"/>
<name>A0A291GU72_9MICO</name>
<reference evidence="1 2" key="1">
    <citation type="journal article" date="2014" name="Int. J. Syst. Evol. Microbiol.">
        <title>Brachybacterium ginsengisoli sp. nov., isolated from soil of a ginseng field.</title>
        <authorList>
            <person name="Hoang V.A."/>
            <person name="Kim Y.J."/>
            <person name="Nguyen N.L."/>
            <person name="Yang D.C."/>
        </authorList>
    </citation>
    <scope>NUCLEOTIDE SEQUENCE [LARGE SCALE GENOMIC DNA]</scope>
    <source>
        <strain evidence="1 2">DCY80</strain>
    </source>
</reference>
<evidence type="ECO:0000313" key="1">
    <source>
        <dbReference type="EMBL" id="ATG53738.1"/>
    </source>
</evidence>
<gene>
    <name evidence="1" type="ORF">CFK41_02300</name>
</gene>
<sequence>MAMAGQEMPVHAVEATDPDGDALTVTMDAQGLWVTCTSGADEVTLGPFPAEAMAEALSDLMAASRTV</sequence>